<reference evidence="2" key="1">
    <citation type="journal article" date="2020" name="Stud. Mycol.">
        <title>101 Dothideomycetes genomes: a test case for predicting lifestyles and emergence of pathogens.</title>
        <authorList>
            <person name="Haridas S."/>
            <person name="Albert R."/>
            <person name="Binder M."/>
            <person name="Bloem J."/>
            <person name="Labutti K."/>
            <person name="Salamov A."/>
            <person name="Andreopoulos B."/>
            <person name="Baker S."/>
            <person name="Barry K."/>
            <person name="Bills G."/>
            <person name="Bluhm B."/>
            <person name="Cannon C."/>
            <person name="Castanera R."/>
            <person name="Culley D."/>
            <person name="Daum C."/>
            <person name="Ezra D."/>
            <person name="Gonzalez J."/>
            <person name="Henrissat B."/>
            <person name="Kuo A."/>
            <person name="Liang C."/>
            <person name="Lipzen A."/>
            <person name="Lutzoni F."/>
            <person name="Magnuson J."/>
            <person name="Mondo S."/>
            <person name="Nolan M."/>
            <person name="Ohm R."/>
            <person name="Pangilinan J."/>
            <person name="Park H.-J."/>
            <person name="Ramirez L."/>
            <person name="Alfaro M."/>
            <person name="Sun H."/>
            <person name="Tritt A."/>
            <person name="Yoshinaga Y."/>
            <person name="Zwiers L.-H."/>
            <person name="Turgeon B."/>
            <person name="Goodwin S."/>
            <person name="Spatafora J."/>
            <person name="Crous P."/>
            <person name="Grigoriev I."/>
        </authorList>
    </citation>
    <scope>NUCLEOTIDE SEQUENCE</scope>
    <source>
        <strain evidence="2">CBS 119925</strain>
    </source>
</reference>
<feature type="region of interest" description="Disordered" evidence="1">
    <location>
        <begin position="29"/>
        <end position="48"/>
    </location>
</feature>
<name>A0A6A6UXH6_9PLEO</name>
<gene>
    <name evidence="2" type="ORF">M011DRAFT_491072</name>
</gene>
<protein>
    <submittedName>
        <fullName evidence="2">Uncharacterized protein</fullName>
    </submittedName>
</protein>
<keyword evidence="3" id="KW-1185">Reference proteome</keyword>
<evidence type="ECO:0000313" key="2">
    <source>
        <dbReference type="EMBL" id="KAF2741791.1"/>
    </source>
</evidence>
<dbReference type="AlphaFoldDB" id="A0A6A6UXH6"/>
<organism evidence="2 3">
    <name type="scientific">Sporormia fimetaria CBS 119925</name>
    <dbReference type="NCBI Taxonomy" id="1340428"/>
    <lineage>
        <taxon>Eukaryota</taxon>
        <taxon>Fungi</taxon>
        <taxon>Dikarya</taxon>
        <taxon>Ascomycota</taxon>
        <taxon>Pezizomycotina</taxon>
        <taxon>Dothideomycetes</taxon>
        <taxon>Pleosporomycetidae</taxon>
        <taxon>Pleosporales</taxon>
        <taxon>Sporormiaceae</taxon>
        <taxon>Sporormia</taxon>
    </lineage>
</organism>
<sequence length="235" mass="24502">MPKDIILDNWKKDHKFAYVKRHNGDGARYLGIAKPPDPNRPKGDRSYNYAKPKLVDKYGYPVNRDHAGSSADPTHTVPWDDTGSLPAGPHMSNFGSGSVYGDMPRGPAMSNLGGGPMYSNLPSGPPMSDYGGSFVNGNLPSGPPMSDYGGGFVHGGAPGGPGYGRTQSHAGYPIMTAVAPYQGGLAPPQNPTYAIGAPQSDYGGQASGYGGHGSAYGGQRANGYNVVVMEPRNGN</sequence>
<dbReference type="Proteomes" id="UP000799440">
    <property type="component" value="Unassembled WGS sequence"/>
</dbReference>
<dbReference type="EMBL" id="MU006624">
    <property type="protein sequence ID" value="KAF2741791.1"/>
    <property type="molecule type" value="Genomic_DNA"/>
</dbReference>
<evidence type="ECO:0000313" key="3">
    <source>
        <dbReference type="Proteomes" id="UP000799440"/>
    </source>
</evidence>
<evidence type="ECO:0000256" key="1">
    <source>
        <dbReference type="SAM" id="MobiDB-lite"/>
    </source>
</evidence>
<accession>A0A6A6UXH6</accession>
<proteinExistence type="predicted"/>